<gene>
    <name evidence="1" type="ORF">TNIN_340691</name>
</gene>
<proteinExistence type="predicted"/>
<protein>
    <submittedName>
        <fullName evidence="1">Uncharacterized protein</fullName>
    </submittedName>
</protein>
<dbReference type="Proteomes" id="UP000886998">
    <property type="component" value="Unassembled WGS sequence"/>
</dbReference>
<name>A0A8X6I7Q6_9ARAC</name>
<organism evidence="1 2">
    <name type="scientific">Trichonephila inaurata madagascariensis</name>
    <dbReference type="NCBI Taxonomy" id="2747483"/>
    <lineage>
        <taxon>Eukaryota</taxon>
        <taxon>Metazoa</taxon>
        <taxon>Ecdysozoa</taxon>
        <taxon>Arthropoda</taxon>
        <taxon>Chelicerata</taxon>
        <taxon>Arachnida</taxon>
        <taxon>Araneae</taxon>
        <taxon>Araneomorphae</taxon>
        <taxon>Entelegynae</taxon>
        <taxon>Araneoidea</taxon>
        <taxon>Nephilidae</taxon>
        <taxon>Trichonephila</taxon>
        <taxon>Trichonephila inaurata</taxon>
    </lineage>
</organism>
<dbReference type="AlphaFoldDB" id="A0A8X6I7Q6"/>
<evidence type="ECO:0000313" key="2">
    <source>
        <dbReference type="Proteomes" id="UP000886998"/>
    </source>
</evidence>
<reference evidence="1" key="1">
    <citation type="submission" date="2020-08" db="EMBL/GenBank/DDBJ databases">
        <title>Multicomponent nature underlies the extraordinary mechanical properties of spider dragline silk.</title>
        <authorList>
            <person name="Kono N."/>
            <person name="Nakamura H."/>
            <person name="Mori M."/>
            <person name="Yoshida Y."/>
            <person name="Ohtoshi R."/>
            <person name="Malay A.D."/>
            <person name="Moran D.A.P."/>
            <person name="Tomita M."/>
            <person name="Numata K."/>
            <person name="Arakawa K."/>
        </authorList>
    </citation>
    <scope>NUCLEOTIDE SEQUENCE</scope>
</reference>
<accession>A0A8X6I7Q6</accession>
<evidence type="ECO:0000313" key="1">
    <source>
        <dbReference type="EMBL" id="GFS33687.1"/>
    </source>
</evidence>
<sequence length="101" mass="11543">MVFTTPMLSLRQLALLKVATLVCDDTKIKNFLRKHGSVSFVFSKKEALIFMDLTEAGDEQGWIREDRTPINGLKDFSHSLHPFNADPKFIQKVEIVTFCLL</sequence>
<keyword evidence="2" id="KW-1185">Reference proteome</keyword>
<comment type="caution">
    <text evidence="1">The sequence shown here is derived from an EMBL/GenBank/DDBJ whole genome shotgun (WGS) entry which is preliminary data.</text>
</comment>
<dbReference type="EMBL" id="BMAV01024524">
    <property type="protein sequence ID" value="GFS33687.1"/>
    <property type="molecule type" value="Genomic_DNA"/>
</dbReference>